<dbReference type="GO" id="GO:0005829">
    <property type="term" value="C:cytosol"/>
    <property type="evidence" value="ECO:0007669"/>
    <property type="project" value="TreeGrafter"/>
</dbReference>
<gene>
    <name evidence="8 12" type="primary">fbp</name>
    <name evidence="12" type="ordered locus">SVI_3600</name>
</gene>
<dbReference type="GO" id="GO:0006002">
    <property type="term" value="P:fructose 6-phosphate metabolic process"/>
    <property type="evidence" value="ECO:0007669"/>
    <property type="project" value="TreeGrafter"/>
</dbReference>
<comment type="subunit">
    <text evidence="8">Homotetramer.</text>
</comment>
<evidence type="ECO:0000313" key="12">
    <source>
        <dbReference type="EMBL" id="BAJ03571.1"/>
    </source>
</evidence>
<feature type="binding site" evidence="8">
    <location>
        <position position="294"/>
    </location>
    <ligand>
        <name>Mg(2+)</name>
        <dbReference type="ChEBI" id="CHEBI:18420"/>
        <label>2</label>
    </ligand>
</feature>
<dbReference type="InterPro" id="IPR033391">
    <property type="entry name" value="FBPase_N"/>
</dbReference>
<dbReference type="CDD" id="cd00354">
    <property type="entry name" value="FBPase"/>
    <property type="match status" value="1"/>
</dbReference>
<feature type="domain" description="Fructose-1-6-bisphosphatase class I N-terminal" evidence="10">
    <location>
        <begin position="35"/>
        <end position="207"/>
    </location>
</feature>
<evidence type="ECO:0000259" key="10">
    <source>
        <dbReference type="Pfam" id="PF00316"/>
    </source>
</evidence>
<feature type="binding site" evidence="8">
    <location>
        <position position="131"/>
    </location>
    <ligand>
        <name>Mg(2+)</name>
        <dbReference type="ChEBI" id="CHEBI:18420"/>
        <label>1</label>
    </ligand>
</feature>
<keyword evidence="3 8" id="KW-0963">Cytoplasm</keyword>
<dbReference type="SUPFAM" id="SSF56655">
    <property type="entry name" value="Carbohydrate phosphatase"/>
    <property type="match status" value="1"/>
</dbReference>
<keyword evidence="7 8" id="KW-0119">Carbohydrate metabolism</keyword>
<evidence type="ECO:0000256" key="4">
    <source>
        <dbReference type="ARBA" id="ARBA00022723"/>
    </source>
</evidence>
<keyword evidence="5 8" id="KW-0378">Hydrolase</keyword>
<dbReference type="PRINTS" id="PR00115">
    <property type="entry name" value="F16BPHPHTASE"/>
</dbReference>
<dbReference type="HOGENOM" id="CLU_039977_0_0_6"/>
<sequence>MIAPIRKLTFDPTSNSSSARTCIGNNMQTLAQNLTSQGINASLTQLIHTLANTSKEISHAVRHGALAGVLGTTEQENVQGETQKKLDVITNDMLKDALDKDNTVRGLASEEEDFIVEVGAKGDYLVCFDPLDGSSNIDINSLVGTIFSILPAPEGELTEQSFLQAGRKQVAAGYVLYGPSTMLALTTGQGVQLFTLNPETNEYLLTTEAMSISKDTAEFAINMSNQRFWEAPMQTYIADLLLGTIGPREKAFNMRWIAAMVGDVHRVLSRGGIFTYPTDNKNPEKPYKLRLMYEANPMAFLVEQAGGKASTGYETIMDIEPSEIHQRVAVILGSANEVDTCLEYHDIDYSEEPEV</sequence>
<dbReference type="InterPro" id="IPR000146">
    <property type="entry name" value="FBPase_class-1"/>
</dbReference>
<evidence type="ECO:0000256" key="6">
    <source>
        <dbReference type="ARBA" id="ARBA00022842"/>
    </source>
</evidence>
<dbReference type="GO" id="GO:0030388">
    <property type="term" value="P:fructose 1,6-bisphosphate metabolic process"/>
    <property type="evidence" value="ECO:0007669"/>
    <property type="project" value="TreeGrafter"/>
</dbReference>
<dbReference type="Pfam" id="PF00316">
    <property type="entry name" value="FBPase"/>
    <property type="match status" value="1"/>
</dbReference>
<dbReference type="NCBIfam" id="NF006780">
    <property type="entry name" value="PRK09293.1-4"/>
    <property type="match status" value="1"/>
</dbReference>
<dbReference type="AlphaFoldDB" id="D4ZC26"/>
<keyword evidence="6 8" id="KW-0460">Magnesium</keyword>
<comment type="subcellular location">
    <subcellularLocation>
        <location evidence="8">Cytoplasm</location>
    </subcellularLocation>
</comment>
<comment type="cofactor">
    <cofactor evidence="8">
        <name>Mg(2+)</name>
        <dbReference type="ChEBI" id="CHEBI:18420"/>
    </cofactor>
    <text evidence="8">Binds 2 magnesium ions per subunit.</text>
</comment>
<protein>
    <recommendedName>
        <fullName evidence="8">Fructose-1,6-bisphosphatase class 1</fullName>
        <shortName evidence="8">FBPase class 1</shortName>
        <ecNumber evidence="8">3.1.3.11</ecNumber>
    </recommendedName>
    <alternativeName>
        <fullName evidence="8">D-fructose-1,6-bisphosphate 1-phosphohydrolase class 1</fullName>
    </alternativeName>
</protein>
<feature type="binding site" evidence="8">
    <location>
        <position position="288"/>
    </location>
    <ligand>
        <name>substrate</name>
    </ligand>
</feature>
<dbReference type="HAMAP" id="MF_01855">
    <property type="entry name" value="FBPase_class1"/>
    <property type="match status" value="1"/>
</dbReference>
<feature type="binding site" evidence="8">
    <location>
        <position position="132"/>
    </location>
    <ligand>
        <name>Mg(2+)</name>
        <dbReference type="ChEBI" id="CHEBI:18420"/>
        <label>2</label>
    </ligand>
</feature>
<evidence type="ECO:0000259" key="11">
    <source>
        <dbReference type="Pfam" id="PF18913"/>
    </source>
</evidence>
<dbReference type="PIRSF" id="PIRSF500210">
    <property type="entry name" value="FBPtase"/>
    <property type="match status" value="1"/>
</dbReference>
<dbReference type="Gene3D" id="3.30.540.10">
    <property type="entry name" value="Fructose-1,6-Bisphosphatase, subunit A, domain 1"/>
    <property type="match status" value="1"/>
</dbReference>
<feature type="domain" description="Fructose-1-6-bisphosphatase class 1 C-terminal" evidence="11">
    <location>
        <begin position="212"/>
        <end position="345"/>
    </location>
</feature>
<reference evidence="13" key="1">
    <citation type="journal article" date="2010" name="Mol. Biosyst.">
        <title>Complete genome sequence and comparative analysis of Shewanella violacea, a psychrophilic and piezophilic bacterium from deep sea floor sediments.</title>
        <authorList>
            <person name="Aono E."/>
            <person name="Baba T."/>
            <person name="Ara T."/>
            <person name="Nishi T."/>
            <person name="Nakamichi T."/>
            <person name="Inamoto E."/>
            <person name="Toyonaga H."/>
            <person name="Hasegawa M."/>
            <person name="Takai Y."/>
            <person name="Okumura Y."/>
            <person name="Baba M."/>
            <person name="Tomita M."/>
            <person name="Kato C."/>
            <person name="Oshima T."/>
            <person name="Nakasone K."/>
            <person name="Mori H."/>
        </authorList>
    </citation>
    <scope>NUCLEOTIDE SEQUENCE [LARGE SCALE GENOMIC DNA]</scope>
    <source>
        <strain evidence="13">JCM 10179 / CIP 106290 / LMG 19151 / DSS12</strain>
    </source>
</reference>
<feature type="binding site" evidence="8">
    <location>
        <position position="129"/>
    </location>
    <ligand>
        <name>Mg(2+)</name>
        <dbReference type="ChEBI" id="CHEBI:18420"/>
        <label>1</label>
    </ligand>
</feature>
<dbReference type="PIRSF" id="PIRSF000904">
    <property type="entry name" value="FBPtase_SBPase"/>
    <property type="match status" value="1"/>
</dbReference>
<comment type="caution">
    <text evidence="8">Lacks conserved residue(s) required for the propagation of feature annotation.</text>
</comment>
<dbReference type="FunFam" id="3.40.190.80:FF:000011">
    <property type="entry name" value="Fructose-1,6-bisphosphatase class 1"/>
    <property type="match status" value="1"/>
</dbReference>
<keyword evidence="4 8" id="KW-0479">Metal-binding</keyword>
<dbReference type="GO" id="GO:0000287">
    <property type="term" value="F:magnesium ion binding"/>
    <property type="evidence" value="ECO:0007669"/>
    <property type="project" value="UniProtKB-UniRule"/>
</dbReference>
<evidence type="ECO:0000313" key="13">
    <source>
        <dbReference type="Proteomes" id="UP000002350"/>
    </source>
</evidence>
<dbReference type="eggNOG" id="COG0158">
    <property type="taxonomic scope" value="Bacteria"/>
</dbReference>
<evidence type="ECO:0000256" key="7">
    <source>
        <dbReference type="ARBA" id="ARBA00023277"/>
    </source>
</evidence>
<comment type="catalytic activity">
    <reaction evidence="1 8">
        <text>beta-D-fructose 1,6-bisphosphate + H2O = beta-D-fructose 6-phosphate + phosphate</text>
        <dbReference type="Rhea" id="RHEA:11064"/>
        <dbReference type="ChEBI" id="CHEBI:15377"/>
        <dbReference type="ChEBI" id="CHEBI:32966"/>
        <dbReference type="ChEBI" id="CHEBI:43474"/>
        <dbReference type="ChEBI" id="CHEBI:57634"/>
        <dbReference type="EC" id="3.1.3.11"/>
    </reaction>
</comment>
<dbReference type="GO" id="GO:0006094">
    <property type="term" value="P:gluconeogenesis"/>
    <property type="evidence" value="ECO:0007669"/>
    <property type="project" value="UniProtKB-UniRule"/>
</dbReference>
<keyword evidence="13" id="KW-1185">Reference proteome</keyword>
<dbReference type="GO" id="GO:0042132">
    <property type="term" value="F:fructose 1,6-bisphosphate 1-phosphatase activity"/>
    <property type="evidence" value="ECO:0007669"/>
    <property type="project" value="UniProtKB-UniRule"/>
</dbReference>
<dbReference type="GO" id="GO:0005986">
    <property type="term" value="P:sucrose biosynthetic process"/>
    <property type="evidence" value="ECO:0007669"/>
    <property type="project" value="TreeGrafter"/>
</dbReference>
<feature type="binding site" evidence="8">
    <location>
        <position position="129"/>
    </location>
    <ligand>
        <name>Mg(2+)</name>
        <dbReference type="ChEBI" id="CHEBI:18420"/>
        <label>2</label>
    </ligand>
</feature>
<dbReference type="STRING" id="637905.SVI_3600"/>
<dbReference type="Pfam" id="PF18913">
    <property type="entry name" value="FBPase_C"/>
    <property type="match status" value="1"/>
</dbReference>
<comment type="pathway">
    <text evidence="8">Carbohydrate biosynthesis; gluconeogenesis.</text>
</comment>
<evidence type="ECO:0000256" key="2">
    <source>
        <dbReference type="ARBA" id="ARBA00010941"/>
    </source>
</evidence>
<dbReference type="InterPro" id="IPR044015">
    <property type="entry name" value="FBPase_C_dom"/>
</dbReference>
<dbReference type="Gene3D" id="3.40.190.80">
    <property type="match status" value="1"/>
</dbReference>
<evidence type="ECO:0000256" key="3">
    <source>
        <dbReference type="ARBA" id="ARBA00022490"/>
    </source>
</evidence>
<organism evidence="12 13">
    <name type="scientific">Shewanella violacea (strain JCM 10179 / CIP 106290 / LMG 19151 / DSS12)</name>
    <dbReference type="NCBI Taxonomy" id="637905"/>
    <lineage>
        <taxon>Bacteria</taxon>
        <taxon>Pseudomonadati</taxon>
        <taxon>Pseudomonadota</taxon>
        <taxon>Gammaproteobacteria</taxon>
        <taxon>Alteromonadales</taxon>
        <taxon>Shewanellaceae</taxon>
        <taxon>Shewanella</taxon>
    </lineage>
</organism>
<name>D4ZC26_SHEVD</name>
<feature type="binding site" evidence="8">
    <location>
        <begin position="132"/>
        <end position="135"/>
    </location>
    <ligand>
        <name>substrate</name>
    </ligand>
</feature>
<evidence type="ECO:0000256" key="5">
    <source>
        <dbReference type="ARBA" id="ARBA00022801"/>
    </source>
</evidence>
<dbReference type="UniPathway" id="UPA00138"/>
<dbReference type="PANTHER" id="PTHR11556">
    <property type="entry name" value="FRUCTOSE-1,6-BISPHOSPHATASE-RELATED"/>
    <property type="match status" value="1"/>
</dbReference>
<evidence type="ECO:0000256" key="9">
    <source>
        <dbReference type="RuleBase" id="RU000508"/>
    </source>
</evidence>
<accession>D4ZC26</accession>
<dbReference type="KEGG" id="svo:SVI_3600"/>
<comment type="similarity">
    <text evidence="2 8 9">Belongs to the FBPase class 1 family.</text>
</comment>
<dbReference type="PANTHER" id="PTHR11556:SF35">
    <property type="entry name" value="SEDOHEPTULOSE-1,7-BISPHOSPHATASE, CHLOROPLASTIC"/>
    <property type="match status" value="1"/>
</dbReference>
<proteinExistence type="inferred from homology"/>
<dbReference type="EMBL" id="AP011177">
    <property type="protein sequence ID" value="BAJ03571.1"/>
    <property type="molecule type" value="Genomic_DNA"/>
</dbReference>
<feature type="binding site" evidence="8">
    <location>
        <position position="222"/>
    </location>
    <ligand>
        <name>substrate</name>
    </ligand>
</feature>
<feature type="binding site" evidence="8">
    <location>
        <position position="110"/>
    </location>
    <ligand>
        <name>Mg(2+)</name>
        <dbReference type="ChEBI" id="CHEBI:18420"/>
        <label>1</label>
    </ligand>
</feature>
<dbReference type="Proteomes" id="UP000002350">
    <property type="component" value="Chromosome"/>
</dbReference>
<dbReference type="InterPro" id="IPR028343">
    <property type="entry name" value="FBPtase"/>
</dbReference>
<dbReference type="NCBIfam" id="NF006779">
    <property type="entry name" value="PRK09293.1-3"/>
    <property type="match status" value="1"/>
</dbReference>
<evidence type="ECO:0000256" key="1">
    <source>
        <dbReference type="ARBA" id="ARBA00001273"/>
    </source>
</evidence>
<dbReference type="EC" id="3.1.3.11" evidence="8"/>
<evidence type="ECO:0000256" key="8">
    <source>
        <dbReference type="HAMAP-Rule" id="MF_01855"/>
    </source>
</evidence>
<dbReference type="GO" id="GO:0006000">
    <property type="term" value="P:fructose metabolic process"/>
    <property type="evidence" value="ECO:0007669"/>
    <property type="project" value="TreeGrafter"/>
</dbReference>